<reference evidence="2 3" key="1">
    <citation type="submission" date="2024-04" db="EMBL/GenBank/DDBJ databases">
        <title>Phyllosticta paracitricarpa is synonymous to the EU quarantine fungus P. citricarpa based on phylogenomic analyses.</title>
        <authorList>
            <consortium name="Lawrence Berkeley National Laboratory"/>
            <person name="Van ingen-buijs V.A."/>
            <person name="Van westerhoven A.C."/>
            <person name="Haridas S."/>
            <person name="Skiadas P."/>
            <person name="Martin F."/>
            <person name="Groenewald J.Z."/>
            <person name="Crous P.W."/>
            <person name="Seidl M.F."/>
        </authorList>
    </citation>
    <scope>NUCLEOTIDE SEQUENCE [LARGE SCALE GENOMIC DNA]</scope>
    <source>
        <strain evidence="2 3">CPC 17464</strain>
    </source>
</reference>
<feature type="region of interest" description="Disordered" evidence="1">
    <location>
        <begin position="613"/>
        <end position="652"/>
    </location>
</feature>
<feature type="compositionally biased region" description="Basic and acidic residues" evidence="1">
    <location>
        <begin position="323"/>
        <end position="336"/>
    </location>
</feature>
<feature type="compositionally biased region" description="Basic and acidic residues" evidence="1">
    <location>
        <begin position="453"/>
        <end position="473"/>
    </location>
</feature>
<feature type="compositionally biased region" description="Basic and acidic residues" evidence="1">
    <location>
        <begin position="416"/>
        <end position="435"/>
    </location>
</feature>
<gene>
    <name evidence="2" type="ORF">J3D65DRAFT_619263</name>
</gene>
<feature type="region of interest" description="Disordered" evidence="1">
    <location>
        <begin position="76"/>
        <end position="123"/>
    </location>
</feature>
<feature type="region of interest" description="Disordered" evidence="1">
    <location>
        <begin position="863"/>
        <end position="897"/>
    </location>
</feature>
<accession>A0ABR1LZY7</accession>
<sequence length="1002" mass="111111">MLPHRTNKGAVKNALSKASQPSAYTRSIGGWGRNRWPRWKADPFDEEWRHFERRMERFRQEIDKDPYEAIFGWSNRMRQGESPSPGMRSCRRSSSVTDVSAESGQEADRNPSMLTKEGKEAAPIPTQQASAYVSPIQCASASNNSVSNFEYDPISGRMVAMFSGDAKSTQAEPQSNQVTPEPAASTQKSSSAAVDSRDETFASYDASKSYRDPRDAALKAFDDKQKQQSTTRLDDWYARQGLDPPPPKESATKRRSVNAPWIKPEQNPAKPFAPAESVETPFGPIRRNKLPEDDIDLLTAEDIRSRMRRIGRVPNQELSSTQKRQEHLDQEFRKIQNSDSFVDEDGSKIEAPVSKSPQDGITQPPQGVIEDQRKSVQAEVAQELETALSRHLKSGRRPSVDDGYSHEPTGLQTSYLREKAAGRDLGAEISAKEQPEQLDDGYSRRPTGLQTSFERERRSGKSLEDELQARDQPDSQSADDGYSKSPMGLETSYQREIESGKSLEDEIRARSQAETRTDDGYSKTPTGLQSSYAREMEAVRNGEKKSLAEELREAPTGAGSYSDICPSKTEFFATPRSIEQRRKDASPDVAKDWYGYSLQPLGLETSYERELEDCKNGKRKSLEQELKERSSTTQKDTSFCGQFSKDTPPKAQGVLNNLNGLLSDAALSRTLREVYEKHYGKITYDHRQPSTPLPASAQPENEGRVDESIHQSLVEHEAKNPDKYKFKPDTLEAELAAQNPIPEKKDSTTTATEEKFPHPVPSVKGGTDASPEASAVANESSSKSQVRHYKLLAYDRSARTVETSETSSTVKSSGEMPISLSVALSKLTNPVKFLPHLKQLGKEGYEPVASTADLLVLRLREGQPSPTGATRTKPLRANPIDGTTIPLPPTPTTMSPTGYVNLDPVVDQDSRSEVFESNYNRSSSEPANASGSSHGNFDHNHRGSSGKKVRRTEAVFTGQQRARAEQEKHNRRQGVRTVLTTLIWATATCYIAGVAGEVAKGY</sequence>
<feature type="compositionally biased region" description="Basic and acidic residues" evidence="1">
    <location>
        <begin position="742"/>
        <end position="757"/>
    </location>
</feature>
<name>A0ABR1LZY7_9PEZI</name>
<feature type="compositionally biased region" description="Polar residues" evidence="1">
    <location>
        <begin position="16"/>
        <end position="25"/>
    </location>
</feature>
<feature type="region of interest" description="Disordered" evidence="1">
    <location>
        <begin position="308"/>
        <end position="566"/>
    </location>
</feature>
<feature type="region of interest" description="Disordered" evidence="1">
    <location>
        <begin position="682"/>
        <end position="782"/>
    </location>
</feature>
<feature type="compositionally biased region" description="Basic and acidic residues" evidence="1">
    <location>
        <begin position="493"/>
        <end position="521"/>
    </location>
</feature>
<feature type="region of interest" description="Disordered" evidence="1">
    <location>
        <begin position="914"/>
        <end position="952"/>
    </location>
</feature>
<protein>
    <submittedName>
        <fullName evidence="2">Uncharacterized protein</fullName>
    </submittedName>
</protein>
<feature type="compositionally biased region" description="Polar residues" evidence="1">
    <location>
        <begin position="92"/>
        <end position="103"/>
    </location>
</feature>
<feature type="region of interest" description="Disordered" evidence="1">
    <location>
        <begin position="1"/>
        <end position="27"/>
    </location>
</feature>
<dbReference type="GeneID" id="92032630"/>
<feature type="compositionally biased region" description="Polar residues" evidence="1">
    <location>
        <begin position="166"/>
        <end position="193"/>
    </location>
</feature>
<keyword evidence="3" id="KW-1185">Reference proteome</keyword>
<dbReference type="EMBL" id="JBBPEH010000004">
    <property type="protein sequence ID" value="KAK7539625.1"/>
    <property type="molecule type" value="Genomic_DNA"/>
</dbReference>
<feature type="compositionally biased region" description="Basic and acidic residues" evidence="1">
    <location>
        <begin position="534"/>
        <end position="553"/>
    </location>
</feature>
<dbReference type="Proteomes" id="UP001360953">
    <property type="component" value="Unassembled WGS sequence"/>
</dbReference>
<dbReference type="RefSeq" id="XP_066656896.1">
    <property type="nucleotide sequence ID" value="XM_066799724.1"/>
</dbReference>
<evidence type="ECO:0000313" key="2">
    <source>
        <dbReference type="EMBL" id="KAK7539625.1"/>
    </source>
</evidence>
<feature type="compositionally biased region" description="Basic and acidic residues" evidence="1">
    <location>
        <begin position="701"/>
        <end position="730"/>
    </location>
</feature>
<feature type="compositionally biased region" description="Polar residues" evidence="1">
    <location>
        <begin position="523"/>
        <end position="532"/>
    </location>
</feature>
<feature type="compositionally biased region" description="Polar residues" evidence="1">
    <location>
        <begin position="631"/>
        <end position="645"/>
    </location>
</feature>
<feature type="compositionally biased region" description="Polar residues" evidence="1">
    <location>
        <begin position="355"/>
        <end position="365"/>
    </location>
</feature>
<feature type="region of interest" description="Disordered" evidence="1">
    <location>
        <begin position="162"/>
        <end position="289"/>
    </location>
</feature>
<feature type="compositionally biased region" description="Basic and acidic residues" evidence="1">
    <location>
        <begin position="208"/>
        <end position="237"/>
    </location>
</feature>
<feature type="compositionally biased region" description="Low complexity" evidence="1">
    <location>
        <begin position="922"/>
        <end position="933"/>
    </location>
</feature>
<feature type="compositionally biased region" description="Basic and acidic residues" evidence="1">
    <location>
        <begin position="613"/>
        <end position="630"/>
    </location>
</feature>
<evidence type="ECO:0000256" key="1">
    <source>
        <dbReference type="SAM" id="MobiDB-lite"/>
    </source>
</evidence>
<evidence type="ECO:0000313" key="3">
    <source>
        <dbReference type="Proteomes" id="UP001360953"/>
    </source>
</evidence>
<organism evidence="2 3">
    <name type="scientific">Phyllosticta citribraziliensis</name>
    <dbReference type="NCBI Taxonomy" id="989973"/>
    <lineage>
        <taxon>Eukaryota</taxon>
        <taxon>Fungi</taxon>
        <taxon>Dikarya</taxon>
        <taxon>Ascomycota</taxon>
        <taxon>Pezizomycotina</taxon>
        <taxon>Dothideomycetes</taxon>
        <taxon>Dothideomycetes incertae sedis</taxon>
        <taxon>Botryosphaeriales</taxon>
        <taxon>Phyllostictaceae</taxon>
        <taxon>Phyllosticta</taxon>
    </lineage>
</organism>
<proteinExistence type="predicted"/>
<comment type="caution">
    <text evidence="2">The sequence shown here is derived from an EMBL/GenBank/DDBJ whole genome shotgun (WGS) entry which is preliminary data.</text>
</comment>